<protein>
    <submittedName>
        <fullName evidence="2">MarR family protein</fullName>
    </submittedName>
</protein>
<dbReference type="PROSITE" id="PS50995">
    <property type="entry name" value="HTH_MARR_2"/>
    <property type="match status" value="1"/>
</dbReference>
<dbReference type="Pfam" id="PF12802">
    <property type="entry name" value="MarR_2"/>
    <property type="match status" value="1"/>
</dbReference>
<dbReference type="Proteomes" id="UP000021210">
    <property type="component" value="Unassembled WGS sequence"/>
</dbReference>
<proteinExistence type="predicted"/>
<comment type="caution">
    <text evidence="2">The sequence shown here is derived from an EMBL/GenBank/DDBJ whole genome shotgun (WGS) entry which is preliminary data.</text>
</comment>
<dbReference type="GO" id="GO:0006950">
    <property type="term" value="P:response to stress"/>
    <property type="evidence" value="ECO:0007669"/>
    <property type="project" value="TreeGrafter"/>
</dbReference>
<dbReference type="EMBL" id="JAOH01000002">
    <property type="protein sequence ID" value="EUA64724.1"/>
    <property type="molecule type" value="Genomic_DNA"/>
</dbReference>
<dbReference type="InterPro" id="IPR000835">
    <property type="entry name" value="HTH_MarR-typ"/>
</dbReference>
<dbReference type="InterPro" id="IPR036388">
    <property type="entry name" value="WH-like_DNA-bd_sf"/>
</dbReference>
<dbReference type="GO" id="GO:0003700">
    <property type="term" value="F:DNA-binding transcription factor activity"/>
    <property type="evidence" value="ECO:0007669"/>
    <property type="project" value="InterPro"/>
</dbReference>
<dbReference type="InterPro" id="IPR039422">
    <property type="entry name" value="MarR/SlyA-like"/>
</dbReference>
<organism evidence="2 3">
    <name type="scientific">Mycobacteroides abscessus 1948</name>
    <dbReference type="NCBI Taxonomy" id="1299323"/>
    <lineage>
        <taxon>Bacteria</taxon>
        <taxon>Bacillati</taxon>
        <taxon>Actinomycetota</taxon>
        <taxon>Actinomycetes</taxon>
        <taxon>Mycobacteriales</taxon>
        <taxon>Mycobacteriaceae</taxon>
        <taxon>Mycobacteroides</taxon>
        <taxon>Mycobacteroides abscessus</taxon>
    </lineage>
</organism>
<dbReference type="SUPFAM" id="SSF46785">
    <property type="entry name" value="Winged helix' DNA-binding domain"/>
    <property type="match status" value="1"/>
</dbReference>
<dbReference type="AlphaFoldDB" id="A0A829QN67"/>
<gene>
    <name evidence="2" type="ORF">I542_4900</name>
</gene>
<feature type="domain" description="HTH marR-type" evidence="1">
    <location>
        <begin position="33"/>
        <end position="166"/>
    </location>
</feature>
<dbReference type="PANTHER" id="PTHR33164:SF43">
    <property type="entry name" value="HTH-TYPE TRANSCRIPTIONAL REPRESSOR YETL"/>
    <property type="match status" value="1"/>
</dbReference>
<evidence type="ECO:0000313" key="3">
    <source>
        <dbReference type="Proteomes" id="UP000021210"/>
    </source>
</evidence>
<sequence>MTDNRTDDLDFWSFIELAKAELAHECGPEGRLATEVLLTLNRASLAVTYDLESAVHRARGLSWAAFRLLFVTWLAGPLEPKKAAELAGFTKAAVSNLVKPLIADEMLQRTPAHHDGRSVLLALTDRGRREMTALFADQNARERMWVATLAPAEQQMLILLLNKLIAGRSDFDMRTRS</sequence>
<name>A0A829QN67_9MYCO</name>
<dbReference type="InterPro" id="IPR036390">
    <property type="entry name" value="WH_DNA-bd_sf"/>
</dbReference>
<reference evidence="2 3" key="1">
    <citation type="submission" date="2013-12" db="EMBL/GenBank/DDBJ databases">
        <authorList>
            <person name="Zelazny A."/>
            <person name="Olivier K."/>
            <person name="Holland S."/>
            <person name="Lenaerts A."/>
            <person name="Ordway D."/>
            <person name="DeGroote M.A."/>
            <person name="Parker T."/>
            <person name="Sizemore C."/>
            <person name="Tallon L.J."/>
            <person name="Sadzewicz L.K."/>
            <person name="Sengamalay N."/>
            <person name="Fraser C.M."/>
            <person name="Hine E."/>
            <person name="Shefchek K.A."/>
            <person name="Das S.P."/>
            <person name="Tettelin H."/>
        </authorList>
    </citation>
    <scope>NUCLEOTIDE SEQUENCE [LARGE SCALE GENOMIC DNA]</scope>
    <source>
        <strain evidence="2 3">1948</strain>
    </source>
</reference>
<evidence type="ECO:0000313" key="2">
    <source>
        <dbReference type="EMBL" id="EUA64724.1"/>
    </source>
</evidence>
<dbReference type="SMART" id="SM00347">
    <property type="entry name" value="HTH_MARR"/>
    <property type="match status" value="1"/>
</dbReference>
<dbReference type="Gene3D" id="1.10.10.10">
    <property type="entry name" value="Winged helix-like DNA-binding domain superfamily/Winged helix DNA-binding domain"/>
    <property type="match status" value="1"/>
</dbReference>
<evidence type="ECO:0000259" key="1">
    <source>
        <dbReference type="PROSITE" id="PS50995"/>
    </source>
</evidence>
<accession>A0A829QN67</accession>
<dbReference type="PANTHER" id="PTHR33164">
    <property type="entry name" value="TRANSCRIPTIONAL REGULATOR, MARR FAMILY"/>
    <property type="match status" value="1"/>
</dbReference>